<organism evidence="2 3">
    <name type="scientific">Actinomadura miaoliensis</name>
    <dbReference type="NCBI Taxonomy" id="430685"/>
    <lineage>
        <taxon>Bacteria</taxon>
        <taxon>Bacillati</taxon>
        <taxon>Actinomycetota</taxon>
        <taxon>Actinomycetes</taxon>
        <taxon>Streptosporangiales</taxon>
        <taxon>Thermomonosporaceae</taxon>
        <taxon>Actinomadura</taxon>
    </lineage>
</organism>
<evidence type="ECO:0000313" key="3">
    <source>
        <dbReference type="Proteomes" id="UP001500683"/>
    </source>
</evidence>
<accession>A0ABP7WTZ1</accession>
<dbReference type="RefSeq" id="WP_344955832.1">
    <property type="nucleotide sequence ID" value="NZ_BAAAZG010000052.1"/>
</dbReference>
<evidence type="ECO:0008006" key="4">
    <source>
        <dbReference type="Google" id="ProtNLM"/>
    </source>
</evidence>
<name>A0ABP7WTZ1_9ACTN</name>
<sequence length="376" mass="40907">MLVETIKIEIDGREAADIYPDVTYVEVELDDELPGMFRLRLPMLLRPDGSWTFLDDERFRAWTPVVISVGLDGPPEEIISGHITHAKPTFDPDPTRCVLDVWGLDGSVLLDREDRLTAWPNRKDSDIATEIFGAYGLSSEVQDTEVVHDDAVSTIIQRETDWRFLGRLARRNGFECYVEGTTGHFRAPRLDRRPQALLAVHFGDETNVDRLSLEVNGMTPANVAMHQLERDTRQVLSVTVDSADERRLGATGPPAGPGAGPGSGPATLVLGQTVTTGAAEMTNLCRGIFQQQEWFVTGGGEAAANELGAVLKPRGTVTVKGIGETFSGVYLVSHVVHSFSEDGYVQRFEVKRNGLLPTGAEDFAAAGLPGLPGGAR</sequence>
<keyword evidence="3" id="KW-1185">Reference proteome</keyword>
<comment type="caution">
    <text evidence="2">The sequence shown here is derived from an EMBL/GenBank/DDBJ whole genome shotgun (WGS) entry which is preliminary data.</text>
</comment>
<protein>
    <recommendedName>
        <fullName evidence="4">Phage late control D family protein</fullName>
    </recommendedName>
</protein>
<feature type="region of interest" description="Disordered" evidence="1">
    <location>
        <begin position="242"/>
        <end position="262"/>
    </location>
</feature>
<reference evidence="3" key="1">
    <citation type="journal article" date="2019" name="Int. J. Syst. Evol. Microbiol.">
        <title>The Global Catalogue of Microorganisms (GCM) 10K type strain sequencing project: providing services to taxonomists for standard genome sequencing and annotation.</title>
        <authorList>
            <consortium name="The Broad Institute Genomics Platform"/>
            <consortium name="The Broad Institute Genome Sequencing Center for Infectious Disease"/>
            <person name="Wu L."/>
            <person name="Ma J."/>
        </authorList>
    </citation>
    <scope>NUCLEOTIDE SEQUENCE [LARGE SCALE GENOMIC DNA]</scope>
    <source>
        <strain evidence="3">JCM 16702</strain>
    </source>
</reference>
<dbReference type="SUPFAM" id="SSF69279">
    <property type="entry name" value="Phage tail proteins"/>
    <property type="match status" value="1"/>
</dbReference>
<gene>
    <name evidence="2" type="ORF">GCM10022214_68150</name>
</gene>
<dbReference type="EMBL" id="BAAAZG010000052">
    <property type="protein sequence ID" value="GAA4095438.1"/>
    <property type="molecule type" value="Genomic_DNA"/>
</dbReference>
<dbReference type="Proteomes" id="UP001500683">
    <property type="component" value="Unassembled WGS sequence"/>
</dbReference>
<evidence type="ECO:0000313" key="2">
    <source>
        <dbReference type="EMBL" id="GAA4095438.1"/>
    </source>
</evidence>
<evidence type="ECO:0000256" key="1">
    <source>
        <dbReference type="SAM" id="MobiDB-lite"/>
    </source>
</evidence>
<proteinExistence type="predicted"/>